<dbReference type="PROSITE" id="PS50112">
    <property type="entry name" value="PAS"/>
    <property type="match status" value="2"/>
</dbReference>
<dbReference type="EMBL" id="JBHSNZ010000012">
    <property type="protein sequence ID" value="MFC5809614.1"/>
    <property type="molecule type" value="Genomic_DNA"/>
</dbReference>
<dbReference type="RefSeq" id="WP_272172575.1">
    <property type="nucleotide sequence ID" value="NZ_JAQOSL010000058.1"/>
</dbReference>
<keyword evidence="2" id="KW-0472">Membrane</keyword>
<feature type="transmembrane region" description="Helical" evidence="2">
    <location>
        <begin position="165"/>
        <end position="182"/>
    </location>
</feature>
<sequence length="865" mass="93431">MSRASGRLSVSAGRAAALCGAVIGLASLMEYVSGGCFGIDQFFVRDDTADHLLAAGSPPGRMAPNTAVALMLAGSAQLMLSRPRQSVVACGQALGLLVLMLGLLRWYGLIYRVPELGRIGAYVGMAPHTASALVLLGTGIFLALPRQGLAGLLCNTGTTGMMGRRMTATVLVLPPLMGWLRLQGQDIGWYGTRLGAALLVSGHVCVFMTVVLLSLRAGHRVEVAHSRAQNRLATSRWSQEFMDHLPALVFIKDLEGRYTAANAEFERATGLPRDEIVGRLTQEVLSPRFAEAARAADAEMLARGSAVHRVDHITIDDRAHIYSTTLFPLPDQNGRPHAVCGISVDETAKVAAHQQVERAHQRFRDLMESAPDALLITDADGTVVMANAQAERLFGMPRSHLLGIPVEHLAPDAHRPRLSALRRAYRRLGADRPVTFDEDVWATDADGRAFPVEVSLGTLKGEAGHLLSLAVRDISQRKRLEAELSDRYRQQQRIAYTLQNSLMGDPPRLAHLPTARRYLPSAQDAGVGGDWFDVIPLEKGRTGIVIGDVMGRGIDAAAVMGQLRAATHALAKADMDPERLMNHLDSFVCELRDQLVTCCYLVLDHHQGQLSLCSAGHPPVLAADAGRRPRQLDAPISVPLGVGGVPHRQTTHTLAPGSTLFLYTDGLVEEPGADLDARIALLAETLHSGLTGADHTLGALEQTADLALRTLIPRPERHDDDVTLLAVRLPDTRTRGLVLPSEPRSASRARHFTARALLDWRAEDLTEAAQVVVTELVTRAIRHGDGSLVLSLHLAGTELTVELTDHSALPPRPRRAASADEDGRGLLLVDALSTARGTRFHSEGTSVWCRMDTAASTRTRWSART</sequence>
<evidence type="ECO:0000259" key="3">
    <source>
        <dbReference type="PROSITE" id="PS50112"/>
    </source>
</evidence>
<dbReference type="SMART" id="SM00091">
    <property type="entry name" value="PAS"/>
    <property type="match status" value="2"/>
</dbReference>
<dbReference type="PROSITE" id="PS50113">
    <property type="entry name" value="PAC"/>
    <property type="match status" value="1"/>
</dbReference>
<feature type="transmembrane region" description="Helical" evidence="2">
    <location>
        <begin position="119"/>
        <end position="144"/>
    </location>
</feature>
<organism evidence="6 7">
    <name type="scientific">Streptomyces heilongjiangensis</name>
    <dbReference type="NCBI Taxonomy" id="945052"/>
    <lineage>
        <taxon>Bacteria</taxon>
        <taxon>Bacillati</taxon>
        <taxon>Actinomycetota</taxon>
        <taxon>Actinomycetes</taxon>
        <taxon>Kitasatosporales</taxon>
        <taxon>Streptomycetaceae</taxon>
        <taxon>Streptomyces</taxon>
    </lineage>
</organism>
<dbReference type="InterPro" id="IPR036890">
    <property type="entry name" value="HATPase_C_sf"/>
</dbReference>
<dbReference type="PROSITE" id="PS51746">
    <property type="entry name" value="PPM_2"/>
    <property type="match status" value="1"/>
</dbReference>
<dbReference type="InterPro" id="IPR003594">
    <property type="entry name" value="HATPase_dom"/>
</dbReference>
<keyword evidence="7" id="KW-1185">Reference proteome</keyword>
<feature type="domain" description="PPM-type phosphatase" evidence="5">
    <location>
        <begin position="516"/>
        <end position="729"/>
    </location>
</feature>
<dbReference type="InterPro" id="IPR036457">
    <property type="entry name" value="PPM-type-like_dom_sf"/>
</dbReference>
<dbReference type="InterPro" id="IPR000700">
    <property type="entry name" value="PAS-assoc_C"/>
</dbReference>
<dbReference type="InterPro" id="IPR013656">
    <property type="entry name" value="PAS_4"/>
</dbReference>
<gene>
    <name evidence="6" type="ORF">ACFQGO_19210</name>
</gene>
<protein>
    <submittedName>
        <fullName evidence="6">SpoIIE family protein phosphatase</fullName>
    </submittedName>
</protein>
<evidence type="ECO:0000313" key="7">
    <source>
        <dbReference type="Proteomes" id="UP001596112"/>
    </source>
</evidence>
<dbReference type="SUPFAM" id="SSF81606">
    <property type="entry name" value="PP2C-like"/>
    <property type="match status" value="1"/>
</dbReference>
<dbReference type="PANTHER" id="PTHR43156">
    <property type="entry name" value="STAGE II SPORULATION PROTEIN E-RELATED"/>
    <property type="match status" value="1"/>
</dbReference>
<dbReference type="Pfam" id="PF07228">
    <property type="entry name" value="SpoIIE"/>
    <property type="match status" value="1"/>
</dbReference>
<evidence type="ECO:0000259" key="4">
    <source>
        <dbReference type="PROSITE" id="PS50113"/>
    </source>
</evidence>
<dbReference type="Gene3D" id="3.60.40.10">
    <property type="entry name" value="PPM-type phosphatase domain"/>
    <property type="match status" value="1"/>
</dbReference>
<reference evidence="7" key="1">
    <citation type="journal article" date="2019" name="Int. J. Syst. Evol. Microbiol.">
        <title>The Global Catalogue of Microorganisms (GCM) 10K type strain sequencing project: providing services to taxonomists for standard genome sequencing and annotation.</title>
        <authorList>
            <consortium name="The Broad Institute Genomics Platform"/>
            <consortium name="The Broad Institute Genome Sequencing Center for Infectious Disease"/>
            <person name="Wu L."/>
            <person name="Ma J."/>
        </authorList>
    </citation>
    <scope>NUCLEOTIDE SEQUENCE [LARGE SCALE GENOMIC DNA]</scope>
    <source>
        <strain evidence="7">JCM 9918</strain>
    </source>
</reference>
<dbReference type="InterPro" id="IPR052016">
    <property type="entry name" value="Bact_Sigma-Reg"/>
</dbReference>
<dbReference type="InterPro" id="IPR001932">
    <property type="entry name" value="PPM-type_phosphatase-like_dom"/>
</dbReference>
<dbReference type="CDD" id="cd16936">
    <property type="entry name" value="HATPase_RsbW-like"/>
    <property type="match status" value="1"/>
</dbReference>
<accession>A0ABW1B9N9</accession>
<dbReference type="PANTHER" id="PTHR43156:SF2">
    <property type="entry name" value="STAGE II SPORULATION PROTEIN E"/>
    <property type="match status" value="1"/>
</dbReference>
<dbReference type="Proteomes" id="UP001596112">
    <property type="component" value="Unassembled WGS sequence"/>
</dbReference>
<dbReference type="Gene3D" id="3.30.565.10">
    <property type="entry name" value="Histidine kinase-like ATPase, C-terminal domain"/>
    <property type="match status" value="1"/>
</dbReference>
<dbReference type="CDD" id="cd00130">
    <property type="entry name" value="PAS"/>
    <property type="match status" value="2"/>
</dbReference>
<feature type="domain" description="PAC" evidence="4">
    <location>
        <begin position="436"/>
        <end position="486"/>
    </location>
</feature>
<feature type="domain" description="PAS" evidence="3">
    <location>
        <begin position="359"/>
        <end position="428"/>
    </location>
</feature>
<dbReference type="Gene3D" id="3.30.450.20">
    <property type="entry name" value="PAS domain"/>
    <property type="match status" value="2"/>
</dbReference>
<feature type="transmembrane region" description="Helical" evidence="2">
    <location>
        <begin position="194"/>
        <end position="215"/>
    </location>
</feature>
<feature type="transmembrane region" description="Helical" evidence="2">
    <location>
        <begin position="87"/>
        <end position="107"/>
    </location>
</feature>
<keyword evidence="2" id="KW-1133">Transmembrane helix</keyword>
<dbReference type="Pfam" id="PF13426">
    <property type="entry name" value="PAS_9"/>
    <property type="match status" value="1"/>
</dbReference>
<evidence type="ECO:0000256" key="1">
    <source>
        <dbReference type="ARBA" id="ARBA00022801"/>
    </source>
</evidence>
<dbReference type="SUPFAM" id="SSF55785">
    <property type="entry name" value="PYP-like sensor domain (PAS domain)"/>
    <property type="match status" value="2"/>
</dbReference>
<evidence type="ECO:0000313" key="6">
    <source>
        <dbReference type="EMBL" id="MFC5809614.1"/>
    </source>
</evidence>
<dbReference type="Pfam" id="PF08448">
    <property type="entry name" value="PAS_4"/>
    <property type="match status" value="1"/>
</dbReference>
<dbReference type="NCBIfam" id="TIGR00229">
    <property type="entry name" value="sensory_box"/>
    <property type="match status" value="2"/>
</dbReference>
<dbReference type="Pfam" id="PF13581">
    <property type="entry name" value="HATPase_c_2"/>
    <property type="match status" value="1"/>
</dbReference>
<feature type="domain" description="PAS" evidence="3">
    <location>
        <begin position="234"/>
        <end position="304"/>
    </location>
</feature>
<dbReference type="InterPro" id="IPR035965">
    <property type="entry name" value="PAS-like_dom_sf"/>
</dbReference>
<proteinExistence type="predicted"/>
<keyword evidence="2" id="KW-0812">Transmembrane</keyword>
<evidence type="ECO:0000259" key="5">
    <source>
        <dbReference type="PROSITE" id="PS51746"/>
    </source>
</evidence>
<dbReference type="InterPro" id="IPR000014">
    <property type="entry name" value="PAS"/>
</dbReference>
<comment type="caution">
    <text evidence="6">The sequence shown here is derived from an EMBL/GenBank/DDBJ whole genome shotgun (WGS) entry which is preliminary data.</text>
</comment>
<evidence type="ECO:0000256" key="2">
    <source>
        <dbReference type="SAM" id="Phobius"/>
    </source>
</evidence>
<keyword evidence="1" id="KW-0378">Hydrolase</keyword>
<dbReference type="SMART" id="SM00331">
    <property type="entry name" value="PP2C_SIG"/>
    <property type="match status" value="1"/>
</dbReference>
<name>A0ABW1B9N9_9ACTN</name>